<evidence type="ECO:0000256" key="1">
    <source>
        <dbReference type="SAM" id="MobiDB-lite"/>
    </source>
</evidence>
<protein>
    <submittedName>
        <fullName evidence="2">Uncharacterized protein</fullName>
    </submittedName>
</protein>
<evidence type="ECO:0000313" key="2">
    <source>
        <dbReference type="EMBL" id="GLA85269.1"/>
    </source>
</evidence>
<proteinExistence type="predicted"/>
<dbReference type="Proteomes" id="UP001144157">
    <property type="component" value="Unassembled WGS sequence"/>
</dbReference>
<feature type="region of interest" description="Disordered" evidence="1">
    <location>
        <begin position="1"/>
        <end position="121"/>
    </location>
</feature>
<feature type="compositionally biased region" description="Polar residues" evidence="1">
    <location>
        <begin position="90"/>
        <end position="102"/>
    </location>
</feature>
<organism evidence="2 3">
    <name type="scientific">Aspergillus tubingensis</name>
    <dbReference type="NCBI Taxonomy" id="5068"/>
    <lineage>
        <taxon>Eukaryota</taxon>
        <taxon>Fungi</taxon>
        <taxon>Dikarya</taxon>
        <taxon>Ascomycota</taxon>
        <taxon>Pezizomycotina</taxon>
        <taxon>Eurotiomycetes</taxon>
        <taxon>Eurotiomycetidae</taxon>
        <taxon>Eurotiales</taxon>
        <taxon>Aspergillaceae</taxon>
        <taxon>Aspergillus</taxon>
        <taxon>Aspergillus subgen. Circumdati</taxon>
    </lineage>
</organism>
<feature type="compositionally biased region" description="Basic residues" evidence="1">
    <location>
        <begin position="70"/>
        <end position="79"/>
    </location>
</feature>
<name>A0A9W6AQ85_ASPTU</name>
<evidence type="ECO:0000313" key="3">
    <source>
        <dbReference type="Proteomes" id="UP001144157"/>
    </source>
</evidence>
<reference evidence="2" key="1">
    <citation type="submission" date="2022-07" db="EMBL/GenBank/DDBJ databases">
        <title>Taxonomy of Aspergillus series Nigri: significant species reduction supported by multi-species coalescent approaches.</title>
        <authorList>
            <person name="Bian C."/>
            <person name="Kusuya Y."/>
            <person name="Sklenar F."/>
            <person name="D'hooge E."/>
            <person name="Yaguchi T."/>
            <person name="Takahashi H."/>
            <person name="Hubka V."/>
        </authorList>
    </citation>
    <scope>NUCLEOTIDE SEQUENCE</scope>
    <source>
        <strain evidence="2">IFM 56815</strain>
    </source>
</reference>
<sequence length="121" mass="13503">MSQIHREYRPIANSELPLEAAVIHPGEQEDPTGSNRDTWRDSGSEVDPGATEPTSGEAGEQEEAQEEHRRKWGRRKPKRVLTSAGEEVQRPTTPTQDSNTSREPYGVDNPMGQPNGVTNRR</sequence>
<accession>A0A9W6AQ85</accession>
<dbReference type="EMBL" id="BRPE01000006">
    <property type="protein sequence ID" value="GLA85269.1"/>
    <property type="molecule type" value="Genomic_DNA"/>
</dbReference>
<comment type="caution">
    <text evidence="2">The sequence shown here is derived from an EMBL/GenBank/DDBJ whole genome shotgun (WGS) entry which is preliminary data.</text>
</comment>
<gene>
    <name evidence="2" type="ORF">AtubIFM56815_009505</name>
</gene>
<dbReference type="AlphaFoldDB" id="A0A9W6AQ85"/>